<evidence type="ECO:0000313" key="2">
    <source>
        <dbReference type="EMBL" id="GBM11681.1"/>
    </source>
</evidence>
<dbReference type="EMBL" id="BGPR01088542">
    <property type="protein sequence ID" value="GBM11684.1"/>
    <property type="molecule type" value="Genomic_DNA"/>
</dbReference>
<dbReference type="Proteomes" id="UP000499080">
    <property type="component" value="Unassembled WGS sequence"/>
</dbReference>
<evidence type="ECO:0000313" key="3">
    <source>
        <dbReference type="EMBL" id="GBM11684.1"/>
    </source>
</evidence>
<evidence type="ECO:0000256" key="1">
    <source>
        <dbReference type="SAM" id="Coils"/>
    </source>
</evidence>
<evidence type="ECO:0000313" key="4">
    <source>
        <dbReference type="EMBL" id="GBM12346.1"/>
    </source>
</evidence>
<keyword evidence="1" id="KW-0175">Coiled coil</keyword>
<accession>A0A4Y2D4S1</accession>
<keyword evidence="6" id="KW-1185">Reference proteome</keyword>
<dbReference type="EMBL" id="BGPR01088797">
    <property type="protein sequence ID" value="GBM12714.1"/>
    <property type="molecule type" value="Genomic_DNA"/>
</dbReference>
<organism evidence="2 6">
    <name type="scientific">Araneus ventricosus</name>
    <name type="common">Orbweaver spider</name>
    <name type="synonym">Epeira ventricosa</name>
    <dbReference type="NCBI Taxonomy" id="182803"/>
    <lineage>
        <taxon>Eukaryota</taxon>
        <taxon>Metazoa</taxon>
        <taxon>Ecdysozoa</taxon>
        <taxon>Arthropoda</taxon>
        <taxon>Chelicerata</taxon>
        <taxon>Arachnida</taxon>
        <taxon>Araneae</taxon>
        <taxon>Araneomorphae</taxon>
        <taxon>Entelegynae</taxon>
        <taxon>Araneoidea</taxon>
        <taxon>Araneidae</taxon>
        <taxon>Araneus</taxon>
    </lineage>
</organism>
<feature type="non-terminal residue" evidence="2">
    <location>
        <position position="79"/>
    </location>
</feature>
<dbReference type="EMBL" id="BGPR01088708">
    <property type="protein sequence ID" value="GBM12346.1"/>
    <property type="molecule type" value="Genomic_DNA"/>
</dbReference>
<dbReference type="AlphaFoldDB" id="A0A4Y2D4S1"/>
<gene>
    <name evidence="4" type="ORF">AVEN_15594_1</name>
    <name evidence="5" type="ORF">AVEN_15684_1</name>
    <name evidence="2" type="ORF">AVEN_32804_1</name>
    <name evidence="3" type="ORF">AVEN_66979_1</name>
</gene>
<reference evidence="2 6" key="1">
    <citation type="journal article" date="2019" name="Sci. Rep.">
        <title>Orb-weaving spider Araneus ventricosus genome elucidates the spidroin gene catalogue.</title>
        <authorList>
            <person name="Kono N."/>
            <person name="Nakamura H."/>
            <person name="Ohtoshi R."/>
            <person name="Moran D.A.P."/>
            <person name="Shinohara A."/>
            <person name="Yoshida Y."/>
            <person name="Fujiwara M."/>
            <person name="Mori M."/>
            <person name="Tomita M."/>
            <person name="Arakawa K."/>
        </authorList>
    </citation>
    <scope>NUCLEOTIDE SEQUENCE [LARGE SCALE GENOMIC DNA]</scope>
</reference>
<evidence type="ECO:0000313" key="6">
    <source>
        <dbReference type="Proteomes" id="UP000499080"/>
    </source>
</evidence>
<comment type="caution">
    <text evidence="2">The sequence shown here is derived from an EMBL/GenBank/DDBJ whole genome shotgun (WGS) entry which is preliminary data.</text>
</comment>
<name>A0A4Y2D4S1_ARAVE</name>
<feature type="coiled-coil region" evidence="1">
    <location>
        <begin position="45"/>
        <end position="79"/>
    </location>
</feature>
<proteinExistence type="predicted"/>
<evidence type="ECO:0000313" key="5">
    <source>
        <dbReference type="EMBL" id="GBM12714.1"/>
    </source>
</evidence>
<protein>
    <submittedName>
        <fullName evidence="2">Uncharacterized protein</fullName>
    </submittedName>
</protein>
<sequence>MNQNMASQNAPKMSLVAQFDDLCRYSKVLLSTGAEKEFKIFVENHLNLFRRWKQAEAEIQELNNKNHALETEKNKYELQ</sequence>
<dbReference type="EMBL" id="BGPR01088540">
    <property type="protein sequence ID" value="GBM11681.1"/>
    <property type="molecule type" value="Genomic_DNA"/>
</dbReference>
<dbReference type="OrthoDB" id="6436502at2759"/>